<dbReference type="InterPro" id="IPR030997">
    <property type="entry name" value="SoxY_para_1"/>
</dbReference>
<dbReference type="InterPro" id="IPR032711">
    <property type="entry name" value="SoxY"/>
</dbReference>
<sequence>MTRYLHNLPSPNGGRRWFLSALGTLGTLGISSYFSSSLALADTPQAMQAIAEIVGGNRVQDGRVKLVIPPLVENGNLVVLKVNIESPMTPNNYVKAVHVIAEGNPLPNIFSAFFTPRSGRAELTTRVRLADSQRVWAIAQMSDGSFWRGHADTLVTLSACTEMI</sequence>
<reference evidence="2 3" key="1">
    <citation type="submission" date="2017-11" db="EMBL/GenBank/DDBJ databases">
        <title>Genomic Encyclopedia of Type Strains, Phase III (KMG-III): the genomes of soil and plant-associated and newly described type strains.</title>
        <authorList>
            <person name="Whitman W."/>
        </authorList>
    </citation>
    <scope>NUCLEOTIDE SEQUENCE [LARGE SCALE GENOMIC DNA]</scope>
    <source>
        <strain evidence="2 3">UB-Domo-W1</strain>
    </source>
</reference>
<evidence type="ECO:0000313" key="2">
    <source>
        <dbReference type="EMBL" id="PJI76704.1"/>
    </source>
</evidence>
<evidence type="ECO:0000313" key="3">
    <source>
        <dbReference type="Proteomes" id="UP000229366"/>
    </source>
</evidence>
<protein>
    <submittedName>
        <fullName evidence="2">Sulfur-oxidizing protein SoxY</fullName>
    </submittedName>
</protein>
<gene>
    <name evidence="2" type="ORF">B0G85_1911</name>
</gene>
<dbReference type="RefSeq" id="WP_100380212.1">
    <property type="nucleotide sequence ID" value="NZ_CBCSBW010000007.1"/>
</dbReference>
<proteinExistence type="predicted"/>
<accession>A0A2M8VIM7</accession>
<dbReference type="AlphaFoldDB" id="A0A2M8VIM7"/>
<organism evidence="2 3">
    <name type="scientific">Polynucleobacter brandtiae</name>
    <dbReference type="NCBI Taxonomy" id="1938816"/>
    <lineage>
        <taxon>Bacteria</taxon>
        <taxon>Pseudomonadati</taxon>
        <taxon>Pseudomonadota</taxon>
        <taxon>Betaproteobacteria</taxon>
        <taxon>Burkholderiales</taxon>
        <taxon>Burkholderiaceae</taxon>
        <taxon>Polynucleobacter</taxon>
    </lineage>
</organism>
<keyword evidence="3" id="KW-1185">Reference proteome</keyword>
<dbReference type="OrthoDB" id="8909320at2"/>
<dbReference type="Gene3D" id="2.60.40.2470">
    <property type="entry name" value="SoxY domain"/>
    <property type="match status" value="1"/>
</dbReference>
<feature type="domain" description="Ig-like SoxY" evidence="1">
    <location>
        <begin position="52"/>
        <end position="160"/>
    </location>
</feature>
<evidence type="ECO:0000259" key="1">
    <source>
        <dbReference type="Pfam" id="PF13501"/>
    </source>
</evidence>
<dbReference type="Pfam" id="PF13501">
    <property type="entry name" value="SoxY"/>
    <property type="match status" value="1"/>
</dbReference>
<dbReference type="InterPro" id="IPR038162">
    <property type="entry name" value="SoxY_sf"/>
</dbReference>
<name>A0A2M8VIM7_9BURK</name>
<dbReference type="NCBIfam" id="TIGR04487">
    <property type="entry name" value="SoxY_para_1"/>
    <property type="match status" value="1"/>
</dbReference>
<dbReference type="EMBL" id="PGTX01000006">
    <property type="protein sequence ID" value="PJI76704.1"/>
    <property type="molecule type" value="Genomic_DNA"/>
</dbReference>
<dbReference type="Proteomes" id="UP000229366">
    <property type="component" value="Unassembled WGS sequence"/>
</dbReference>
<comment type="caution">
    <text evidence="2">The sequence shown here is derived from an EMBL/GenBank/DDBJ whole genome shotgun (WGS) entry which is preliminary data.</text>
</comment>